<dbReference type="InterPro" id="IPR011010">
    <property type="entry name" value="DNA_brk_join_enz"/>
</dbReference>
<gene>
    <name evidence="3" type="ORF">BA724_17605</name>
</gene>
<dbReference type="EMBL" id="MAMP01000015">
    <property type="protein sequence ID" value="OES45468.1"/>
    <property type="molecule type" value="Genomic_DNA"/>
</dbReference>
<dbReference type="PROSITE" id="PS51898">
    <property type="entry name" value="TYR_RECOMBINASE"/>
    <property type="match status" value="1"/>
</dbReference>
<evidence type="ECO:0000259" key="2">
    <source>
        <dbReference type="PROSITE" id="PS51898"/>
    </source>
</evidence>
<name>A0A1E7DS01_9BACI</name>
<organism evidence="3 4">
    <name type="scientific">Domibacillus iocasae</name>
    <dbReference type="NCBI Taxonomy" id="1714016"/>
    <lineage>
        <taxon>Bacteria</taxon>
        <taxon>Bacillati</taxon>
        <taxon>Bacillota</taxon>
        <taxon>Bacilli</taxon>
        <taxon>Bacillales</taxon>
        <taxon>Bacillaceae</taxon>
        <taxon>Domibacillus</taxon>
    </lineage>
</organism>
<keyword evidence="1" id="KW-0233">DNA recombination</keyword>
<evidence type="ECO:0000313" key="3">
    <source>
        <dbReference type="EMBL" id="OES45468.1"/>
    </source>
</evidence>
<dbReference type="GO" id="GO:0003677">
    <property type="term" value="F:DNA binding"/>
    <property type="evidence" value="ECO:0007669"/>
    <property type="project" value="InterPro"/>
</dbReference>
<dbReference type="InterPro" id="IPR013762">
    <property type="entry name" value="Integrase-like_cat_sf"/>
</dbReference>
<evidence type="ECO:0000256" key="1">
    <source>
        <dbReference type="ARBA" id="ARBA00023172"/>
    </source>
</evidence>
<dbReference type="PANTHER" id="PTHR30349:SF64">
    <property type="entry name" value="PROPHAGE INTEGRASE INTD-RELATED"/>
    <property type="match status" value="1"/>
</dbReference>
<dbReference type="CDD" id="cd01189">
    <property type="entry name" value="INT_ICEBs1_C_like"/>
    <property type="match status" value="1"/>
</dbReference>
<sequence>METGLRKGEAAALQWPDVDFDQRVLHISKTLDFKEKTKEKLFGDTKNYNSRRSITISQLLVQSLQSHIQYQNQNKLILNDEYHHDLNLVLYRDDGNFIPSSSLFNAFSRVLKRIDHPPLPIHSLRHTHAVLQLESGADMKYVQERLGHGSIQITSDIYMYISKKLEQKQMDRFEEFTRGMFD</sequence>
<evidence type="ECO:0000313" key="4">
    <source>
        <dbReference type="Proteomes" id="UP000095658"/>
    </source>
</evidence>
<dbReference type="Pfam" id="PF00589">
    <property type="entry name" value="Phage_integrase"/>
    <property type="match status" value="1"/>
</dbReference>
<comment type="caution">
    <text evidence="3">The sequence shown here is derived from an EMBL/GenBank/DDBJ whole genome shotgun (WGS) entry which is preliminary data.</text>
</comment>
<feature type="domain" description="Tyr recombinase" evidence="2">
    <location>
        <begin position="1"/>
        <end position="171"/>
    </location>
</feature>
<reference evidence="3 4" key="1">
    <citation type="submission" date="2016-06" db="EMBL/GenBank/DDBJ databases">
        <title>Domibacillus iocasae genome sequencing.</title>
        <authorList>
            <person name="Verma A."/>
            <person name="Pal Y."/>
            <person name="Ojha A.K."/>
            <person name="Krishnamurthi S."/>
        </authorList>
    </citation>
    <scope>NUCLEOTIDE SEQUENCE [LARGE SCALE GENOMIC DNA]</scope>
    <source>
        <strain evidence="3 4">DSM 29979</strain>
    </source>
</reference>
<protein>
    <submittedName>
        <fullName evidence="3">Integrase</fullName>
    </submittedName>
</protein>
<keyword evidence="4" id="KW-1185">Reference proteome</keyword>
<dbReference type="PANTHER" id="PTHR30349">
    <property type="entry name" value="PHAGE INTEGRASE-RELATED"/>
    <property type="match status" value="1"/>
</dbReference>
<dbReference type="Proteomes" id="UP000095658">
    <property type="component" value="Unassembled WGS sequence"/>
</dbReference>
<dbReference type="AlphaFoldDB" id="A0A1E7DS01"/>
<dbReference type="InterPro" id="IPR050090">
    <property type="entry name" value="Tyrosine_recombinase_XerCD"/>
</dbReference>
<dbReference type="STRING" id="1714016.BA724_17605"/>
<dbReference type="Gene3D" id="1.10.443.10">
    <property type="entry name" value="Intergrase catalytic core"/>
    <property type="match status" value="1"/>
</dbReference>
<dbReference type="GO" id="GO:0006310">
    <property type="term" value="P:DNA recombination"/>
    <property type="evidence" value="ECO:0007669"/>
    <property type="project" value="UniProtKB-KW"/>
</dbReference>
<dbReference type="InterPro" id="IPR002104">
    <property type="entry name" value="Integrase_catalytic"/>
</dbReference>
<proteinExistence type="predicted"/>
<dbReference type="GO" id="GO:0015074">
    <property type="term" value="P:DNA integration"/>
    <property type="evidence" value="ECO:0007669"/>
    <property type="project" value="InterPro"/>
</dbReference>
<accession>A0A1E7DS01</accession>
<dbReference type="SUPFAM" id="SSF56349">
    <property type="entry name" value="DNA breaking-rejoining enzymes"/>
    <property type="match status" value="1"/>
</dbReference>